<accession>A0A3S0ZM09</accession>
<keyword evidence="2" id="KW-1185">Reference proteome</keyword>
<evidence type="ECO:0000313" key="2">
    <source>
        <dbReference type="Proteomes" id="UP000271974"/>
    </source>
</evidence>
<dbReference type="OrthoDB" id="6265497at2759"/>
<name>A0A3S0ZM09_ELYCH</name>
<dbReference type="EMBL" id="RQTK01000535">
    <property type="protein sequence ID" value="RUS78066.1"/>
    <property type="molecule type" value="Genomic_DNA"/>
</dbReference>
<dbReference type="AlphaFoldDB" id="A0A3S0ZM09"/>
<evidence type="ECO:0000313" key="1">
    <source>
        <dbReference type="EMBL" id="RUS78066.1"/>
    </source>
</evidence>
<reference evidence="1 2" key="1">
    <citation type="submission" date="2019-01" db="EMBL/GenBank/DDBJ databases">
        <title>A draft genome assembly of the solar-powered sea slug Elysia chlorotica.</title>
        <authorList>
            <person name="Cai H."/>
            <person name="Li Q."/>
            <person name="Fang X."/>
            <person name="Li J."/>
            <person name="Curtis N.E."/>
            <person name="Altenburger A."/>
            <person name="Shibata T."/>
            <person name="Feng M."/>
            <person name="Maeda T."/>
            <person name="Schwartz J.A."/>
            <person name="Shigenobu S."/>
            <person name="Lundholm N."/>
            <person name="Nishiyama T."/>
            <person name="Yang H."/>
            <person name="Hasebe M."/>
            <person name="Li S."/>
            <person name="Pierce S.K."/>
            <person name="Wang J."/>
        </authorList>
    </citation>
    <scope>NUCLEOTIDE SEQUENCE [LARGE SCALE GENOMIC DNA]</scope>
    <source>
        <strain evidence="1">EC2010</strain>
        <tissue evidence="1">Whole organism of an adult</tissue>
    </source>
</reference>
<gene>
    <name evidence="1" type="ORF">EGW08_014178</name>
</gene>
<protein>
    <submittedName>
        <fullName evidence="1">Uncharacterized protein</fullName>
    </submittedName>
</protein>
<dbReference type="Proteomes" id="UP000271974">
    <property type="component" value="Unassembled WGS sequence"/>
</dbReference>
<comment type="caution">
    <text evidence="1">The sequence shown here is derived from an EMBL/GenBank/DDBJ whole genome shotgun (WGS) entry which is preliminary data.</text>
</comment>
<proteinExistence type="predicted"/>
<organism evidence="1 2">
    <name type="scientific">Elysia chlorotica</name>
    <name type="common">Eastern emerald elysia</name>
    <name type="synonym">Sea slug</name>
    <dbReference type="NCBI Taxonomy" id="188477"/>
    <lineage>
        <taxon>Eukaryota</taxon>
        <taxon>Metazoa</taxon>
        <taxon>Spiralia</taxon>
        <taxon>Lophotrochozoa</taxon>
        <taxon>Mollusca</taxon>
        <taxon>Gastropoda</taxon>
        <taxon>Heterobranchia</taxon>
        <taxon>Euthyneura</taxon>
        <taxon>Panpulmonata</taxon>
        <taxon>Sacoglossa</taxon>
        <taxon>Placobranchoidea</taxon>
        <taxon>Plakobranchidae</taxon>
        <taxon>Elysia</taxon>
    </lineage>
</organism>
<sequence>MPVMLLRSIKPPELMNGTRCIIRSGNRNTVEVEIAVVVHIGFLEFAFPTTFTRESESEGIKNVSFLKVETVSSAMHGAIASAVNMDAFAFTPQHLSAEDDWQAAPTQEVSSLWERGCDVEISARSLDEVPLASGSEVSRVSEVEVDYVKVPEVPQASDVKVDCVEVPEVSLASDVKVDCVEVPEVPWHLMLKLIVWKSLRFPWHLMLKLIVWKSLRFPWHLMLKLIVWKSLRFPWHLMLIVHVYLVLMFPL</sequence>